<accession>A0A7C8VHM5</accession>
<dbReference type="OrthoDB" id="19174at2759"/>
<dbReference type="SMART" id="SM00248">
    <property type="entry name" value="ANK"/>
    <property type="match status" value="1"/>
</dbReference>
<dbReference type="PROSITE" id="PS50297">
    <property type="entry name" value="ANK_REP_REGION"/>
    <property type="match status" value="1"/>
</dbReference>
<evidence type="ECO:0000256" key="2">
    <source>
        <dbReference type="ARBA" id="ARBA00023043"/>
    </source>
</evidence>
<feature type="repeat" description="ANK" evidence="3">
    <location>
        <begin position="102"/>
        <end position="135"/>
    </location>
</feature>
<protein>
    <submittedName>
        <fullName evidence="4">Uncharacterized protein</fullName>
    </submittedName>
</protein>
<dbReference type="EMBL" id="JAABOJ010000001">
    <property type="protein sequence ID" value="KAF3291123.1"/>
    <property type="molecule type" value="Genomic_DNA"/>
</dbReference>
<dbReference type="PROSITE" id="PS50088">
    <property type="entry name" value="ANK_REPEAT"/>
    <property type="match status" value="1"/>
</dbReference>
<dbReference type="Proteomes" id="UP000474640">
    <property type="component" value="Unassembled WGS sequence"/>
</dbReference>
<dbReference type="Gene3D" id="1.25.40.20">
    <property type="entry name" value="Ankyrin repeat-containing domain"/>
    <property type="match status" value="1"/>
</dbReference>
<name>A0A7C8VHM5_ORBOL</name>
<dbReference type="InterPro" id="IPR036770">
    <property type="entry name" value="Ankyrin_rpt-contain_sf"/>
</dbReference>
<keyword evidence="2 3" id="KW-0040">ANK repeat</keyword>
<evidence type="ECO:0000256" key="3">
    <source>
        <dbReference type="PROSITE-ProRule" id="PRU00023"/>
    </source>
</evidence>
<evidence type="ECO:0000313" key="5">
    <source>
        <dbReference type="Proteomes" id="UP000474640"/>
    </source>
</evidence>
<evidence type="ECO:0000313" key="4">
    <source>
        <dbReference type="EMBL" id="KAF3291123.1"/>
    </source>
</evidence>
<dbReference type="PRINTS" id="PR01415">
    <property type="entry name" value="ANKYRIN"/>
</dbReference>
<dbReference type="AlphaFoldDB" id="A0A7C8VHM5"/>
<reference evidence="4 5" key="1">
    <citation type="submission" date="2020-01" db="EMBL/GenBank/DDBJ databases">
        <authorList>
            <person name="Palmer J.M."/>
        </authorList>
    </citation>
    <scope>NUCLEOTIDE SEQUENCE [LARGE SCALE GENOMIC DNA]</scope>
    <source>
        <strain evidence="4 5">TWF970</strain>
    </source>
</reference>
<dbReference type="InterPro" id="IPR002110">
    <property type="entry name" value="Ankyrin_rpt"/>
</dbReference>
<dbReference type="Pfam" id="PF12796">
    <property type="entry name" value="Ank_2"/>
    <property type="match status" value="1"/>
</dbReference>
<gene>
    <name evidence="4" type="ORF">TWF970_000362</name>
</gene>
<comment type="caution">
    <text evidence="4">The sequence shown here is derived from an EMBL/GenBank/DDBJ whole genome shotgun (WGS) entry which is preliminary data.</text>
</comment>
<dbReference type="PANTHER" id="PTHR24171">
    <property type="entry name" value="ANKYRIN REPEAT DOMAIN-CONTAINING PROTEIN 39-RELATED"/>
    <property type="match status" value="1"/>
</dbReference>
<evidence type="ECO:0000256" key="1">
    <source>
        <dbReference type="ARBA" id="ARBA00022737"/>
    </source>
</evidence>
<organism evidence="4 5">
    <name type="scientific">Orbilia oligospora</name>
    <name type="common">Nematode-trapping fungus</name>
    <name type="synonym">Arthrobotrys oligospora</name>
    <dbReference type="NCBI Taxonomy" id="2813651"/>
    <lineage>
        <taxon>Eukaryota</taxon>
        <taxon>Fungi</taxon>
        <taxon>Dikarya</taxon>
        <taxon>Ascomycota</taxon>
        <taxon>Pezizomycotina</taxon>
        <taxon>Orbiliomycetes</taxon>
        <taxon>Orbiliales</taxon>
        <taxon>Orbiliaceae</taxon>
        <taxon>Orbilia</taxon>
    </lineage>
</organism>
<dbReference type="SUPFAM" id="SSF48403">
    <property type="entry name" value="Ankyrin repeat"/>
    <property type="match status" value="1"/>
</dbReference>
<sequence>MLRRLFLPLGRLGTRPGYLGYSRILKYFATSKFHLPKYFLGIQNIPPSNPTTTPPYQSTIQTELSKDINMSNIWIAASDGNTSQVLSYLSARPSLVNAKDENGYTPIHAAASYGHLDLLRTLIKDHGGDVNLRDDDGDTPLFTAETVEVAKLLVEELGADWSLKNDDGLTAAETIEGEDAYPLVAEYLQTLASKEAILSSDAGVPPAGIAVNLTSMDEVAEELEPVDEEFKRKIEELASRPGEYTQEELRQLVTEAVHKHILEPEERNVKAKESREE</sequence>
<keyword evidence="1" id="KW-0677">Repeat</keyword>
<proteinExistence type="predicted"/>